<evidence type="ECO:0000313" key="15">
    <source>
        <dbReference type="Proteomes" id="UP000663829"/>
    </source>
</evidence>
<dbReference type="InterPro" id="IPR039899">
    <property type="entry name" value="BET1_SNARE"/>
</dbReference>
<keyword evidence="15" id="KW-1185">Reference proteome</keyword>
<name>A0A814KY99_9BILA</name>
<dbReference type="EMBL" id="CAJOBA010024234">
    <property type="protein sequence ID" value="CAF3925714.1"/>
    <property type="molecule type" value="Genomic_DNA"/>
</dbReference>
<evidence type="ECO:0000256" key="9">
    <source>
        <dbReference type="SAM" id="Phobius"/>
    </source>
</evidence>
<dbReference type="Proteomes" id="UP000682733">
    <property type="component" value="Unassembled WGS sequence"/>
</dbReference>
<keyword evidence="4" id="KW-0653">Protein transport</keyword>
<dbReference type="OrthoDB" id="261831at2759"/>
<feature type="transmembrane region" description="Helical" evidence="9">
    <location>
        <begin position="75"/>
        <end position="93"/>
    </location>
</feature>
<evidence type="ECO:0000259" key="10">
    <source>
        <dbReference type="PROSITE" id="PS50192"/>
    </source>
</evidence>
<dbReference type="Proteomes" id="UP000677228">
    <property type="component" value="Unassembled WGS sequence"/>
</dbReference>
<reference evidence="11" key="1">
    <citation type="submission" date="2021-02" db="EMBL/GenBank/DDBJ databases">
        <authorList>
            <person name="Nowell W R."/>
        </authorList>
    </citation>
    <scope>NUCLEOTIDE SEQUENCE</scope>
</reference>
<evidence type="ECO:0000256" key="6">
    <source>
        <dbReference type="ARBA" id="ARBA00023034"/>
    </source>
</evidence>
<evidence type="ECO:0000256" key="8">
    <source>
        <dbReference type="ARBA" id="ARBA00046280"/>
    </source>
</evidence>
<keyword evidence="3 9" id="KW-0812">Transmembrane</keyword>
<evidence type="ECO:0000313" key="11">
    <source>
        <dbReference type="EMBL" id="CAF1057731.1"/>
    </source>
</evidence>
<dbReference type="Gene3D" id="1.20.5.110">
    <property type="match status" value="1"/>
</dbReference>
<keyword evidence="6" id="KW-0333">Golgi apparatus</keyword>
<keyword evidence="7 9" id="KW-0472">Membrane</keyword>
<evidence type="ECO:0000256" key="5">
    <source>
        <dbReference type="ARBA" id="ARBA00022989"/>
    </source>
</evidence>
<dbReference type="CDD" id="cd15853">
    <property type="entry name" value="SNARE_Bet1"/>
    <property type="match status" value="1"/>
</dbReference>
<dbReference type="AlphaFoldDB" id="A0A814KY99"/>
<evidence type="ECO:0000256" key="1">
    <source>
        <dbReference type="ARBA" id="ARBA00004394"/>
    </source>
</evidence>
<dbReference type="EMBL" id="CAJNOQ010004404">
    <property type="protein sequence ID" value="CAF1057731.1"/>
    <property type="molecule type" value="Genomic_DNA"/>
</dbReference>
<accession>A0A814KY99</accession>
<gene>
    <name evidence="11" type="ORF">GPM918_LOCUS16618</name>
    <name evidence="12" type="ORF">OVA965_LOCUS20908</name>
    <name evidence="13" type="ORF">SRO942_LOCUS16618</name>
    <name evidence="14" type="ORF">TMI583_LOCUS21426</name>
</gene>
<comment type="caution">
    <text evidence="11">The sequence shown here is derived from an EMBL/GenBank/DDBJ whole genome shotgun (WGS) entry which is preliminary data.</text>
</comment>
<keyword evidence="5 9" id="KW-1133">Transmembrane helix</keyword>
<protein>
    <recommendedName>
        <fullName evidence="10">t-SNARE coiled-coil homology domain-containing protein</fullName>
    </recommendedName>
</protein>
<evidence type="ECO:0000313" key="12">
    <source>
        <dbReference type="EMBL" id="CAF1136375.1"/>
    </source>
</evidence>
<dbReference type="GO" id="GO:0000139">
    <property type="term" value="C:Golgi membrane"/>
    <property type="evidence" value="ECO:0007669"/>
    <property type="project" value="UniProtKB-SubCell"/>
</dbReference>
<dbReference type="Proteomes" id="UP000681722">
    <property type="component" value="Unassembled WGS sequence"/>
</dbReference>
<feature type="domain" description="T-SNARE coiled-coil homology" evidence="10">
    <location>
        <begin position="2"/>
        <end position="64"/>
    </location>
</feature>
<comment type="subcellular location">
    <subcellularLocation>
        <location evidence="8">Endomembrane system</location>
        <topology evidence="8">Single-pass type IV membrane protein</topology>
    </subcellularLocation>
    <subcellularLocation>
        <location evidence="1">Golgi apparatus membrane</location>
    </subcellularLocation>
</comment>
<evidence type="ECO:0000256" key="2">
    <source>
        <dbReference type="ARBA" id="ARBA00022448"/>
    </source>
</evidence>
<dbReference type="InterPro" id="IPR000727">
    <property type="entry name" value="T_SNARE_dom"/>
</dbReference>
<dbReference type="SUPFAM" id="SSF58038">
    <property type="entry name" value="SNARE fusion complex"/>
    <property type="match status" value="1"/>
</dbReference>
<dbReference type="GO" id="GO:0015031">
    <property type="term" value="P:protein transport"/>
    <property type="evidence" value="ECO:0007669"/>
    <property type="project" value="UniProtKB-KW"/>
</dbReference>
<dbReference type="PANTHER" id="PTHR12791">
    <property type="entry name" value="GOLGI SNARE BET1-RELATED"/>
    <property type="match status" value="1"/>
</dbReference>
<organism evidence="11 15">
    <name type="scientific">Didymodactylos carnosus</name>
    <dbReference type="NCBI Taxonomy" id="1234261"/>
    <lineage>
        <taxon>Eukaryota</taxon>
        <taxon>Metazoa</taxon>
        <taxon>Spiralia</taxon>
        <taxon>Gnathifera</taxon>
        <taxon>Rotifera</taxon>
        <taxon>Eurotatoria</taxon>
        <taxon>Bdelloidea</taxon>
        <taxon>Philodinida</taxon>
        <taxon>Philodinidae</taxon>
        <taxon>Didymodactylos</taxon>
    </lineage>
</organism>
<sequence>MDSLENESNRQSDELASKVARLKHVAYDIENETKEHNKFLDSMRFDFDTARGFLGGSSRHLNTVMTSGRGDRRTMCYIIGAIILAFIFLYYVLSSFRSR</sequence>
<keyword evidence="2" id="KW-0813">Transport</keyword>
<evidence type="ECO:0000256" key="3">
    <source>
        <dbReference type="ARBA" id="ARBA00022692"/>
    </source>
</evidence>
<dbReference type="EMBL" id="CAJOBC010004404">
    <property type="protein sequence ID" value="CAF3826510.1"/>
    <property type="molecule type" value="Genomic_DNA"/>
</dbReference>
<evidence type="ECO:0000256" key="4">
    <source>
        <dbReference type="ARBA" id="ARBA00022927"/>
    </source>
</evidence>
<proteinExistence type="predicted"/>
<evidence type="ECO:0000313" key="13">
    <source>
        <dbReference type="EMBL" id="CAF3826510.1"/>
    </source>
</evidence>
<dbReference type="PROSITE" id="PS50192">
    <property type="entry name" value="T_SNARE"/>
    <property type="match status" value="1"/>
</dbReference>
<evidence type="ECO:0000256" key="7">
    <source>
        <dbReference type="ARBA" id="ARBA00023136"/>
    </source>
</evidence>
<dbReference type="EMBL" id="CAJNOK010011272">
    <property type="protein sequence ID" value="CAF1136375.1"/>
    <property type="molecule type" value="Genomic_DNA"/>
</dbReference>
<dbReference type="Proteomes" id="UP000663829">
    <property type="component" value="Unassembled WGS sequence"/>
</dbReference>
<evidence type="ECO:0000313" key="14">
    <source>
        <dbReference type="EMBL" id="CAF3925714.1"/>
    </source>
</evidence>